<proteinExistence type="predicted"/>
<dbReference type="Pfam" id="PF14380">
    <property type="entry name" value="WAK_assoc"/>
    <property type="match status" value="1"/>
</dbReference>
<accession>A0A9E7KS02</accession>
<keyword evidence="10 12" id="KW-0472">Membrane</keyword>
<dbReference type="InterPro" id="IPR032872">
    <property type="entry name" value="WAK_assoc_C"/>
</dbReference>
<name>A0A9E7KS02_9LILI</name>
<sequence length="700" mass="77873">MGSGHVDQSSASFPHNRKIKSLHFASRPINASPSSASSTRMDSETLLKRDRFALFVFALLSTLIGKRAASADPPPTMKACEPKACGNGLNISFPFWLAEQQPTYCGYPPFKVACKNGSYSPVLEVVDHQFYFLNISYDSQSFLLTATETFDDPCTFPYINITSSSSIYPLSINSANKYIFFLVNCTSDRLDYQRKTCAQNWAYYGGQYNFTGVDLNGTGCALVTVPVIADPASNNGDYRQLLRSGFLLNWIWPDCAECKRSGGRCGFNETIGRFMCLCRHQIHPVSCGTLLSGDPSNGARHKHIMIGISAAIGSLLLLLTLFVFYKHKKKQQFSPSSKSFVRNASADSYLKDPEMSGIHFQTHLFSYAELQEATNRFDASKELGDGGFCTVYKGKLRDGRTVAVKRLYENNYRRFEQFMNEIEILSRLRHQSLVNLYGCTSRHSQELLLVYEFVSNGTVADHLHGYRAGEGILTWPMRLRIAMETADALAYLHAVNPPVIHRDVKTSNILLDRSFHVKVADFGLSRPFSTDVTHISTAPQGTPGYLDPQYHRCYQLTDKSDVYSFGVVLVELISSKPAVDITRDQSDINLSSMAITRIQNGELEKLVDAGLGCQSDEATRKMINMVAEVAFMCLQADGDMRPTIKEVLEELRAIEIMGKKAQHGGEKGDTAELLKNTAPLSPDSVIENWYSGSATSRTSK</sequence>
<feature type="domain" description="Protein kinase" evidence="13">
    <location>
        <begin position="377"/>
        <end position="654"/>
    </location>
</feature>
<evidence type="ECO:0000256" key="10">
    <source>
        <dbReference type="ARBA" id="ARBA00023136"/>
    </source>
</evidence>
<reference evidence="14" key="1">
    <citation type="submission" date="2022-05" db="EMBL/GenBank/DDBJ databases">
        <title>The Musa troglodytarum L. genome provides insights into the mechanism of non-climacteric behaviour and enrichment of carotenoids.</title>
        <authorList>
            <person name="Wang J."/>
        </authorList>
    </citation>
    <scope>NUCLEOTIDE SEQUENCE</scope>
    <source>
        <tissue evidence="14">Leaf</tissue>
    </source>
</reference>
<keyword evidence="3" id="KW-0808">Transferase</keyword>
<dbReference type="Gene3D" id="3.30.200.20">
    <property type="entry name" value="Phosphorylase Kinase, domain 1"/>
    <property type="match status" value="1"/>
</dbReference>
<evidence type="ECO:0000256" key="4">
    <source>
        <dbReference type="ARBA" id="ARBA00022692"/>
    </source>
</evidence>
<evidence type="ECO:0000256" key="12">
    <source>
        <dbReference type="SAM" id="Phobius"/>
    </source>
</evidence>
<evidence type="ECO:0000256" key="5">
    <source>
        <dbReference type="ARBA" id="ARBA00022729"/>
    </source>
</evidence>
<dbReference type="AlphaFoldDB" id="A0A9E7KS02"/>
<dbReference type="EMBL" id="CP097510">
    <property type="protein sequence ID" value="URE29647.1"/>
    <property type="molecule type" value="Genomic_DNA"/>
</dbReference>
<dbReference type="OrthoDB" id="4062651at2759"/>
<keyword evidence="6" id="KW-0547">Nucleotide-binding</keyword>
<keyword evidence="2" id="KW-0723">Serine/threonine-protein kinase</keyword>
<protein>
    <submittedName>
        <fullName evidence="14">STYKc</fullName>
    </submittedName>
</protein>
<dbReference type="PANTHER" id="PTHR46008">
    <property type="entry name" value="LEAF RUST 10 DISEASE-RESISTANCE LOCUS RECEPTOR-LIKE PROTEIN KINASE-LIKE 1.4"/>
    <property type="match status" value="1"/>
</dbReference>
<dbReference type="InterPro" id="IPR025287">
    <property type="entry name" value="WAK_GUB"/>
</dbReference>
<dbReference type="PROSITE" id="PS00108">
    <property type="entry name" value="PROTEIN_KINASE_ST"/>
    <property type="match status" value="1"/>
</dbReference>
<dbReference type="GO" id="GO:0005886">
    <property type="term" value="C:plasma membrane"/>
    <property type="evidence" value="ECO:0007669"/>
    <property type="project" value="UniProtKB-ARBA"/>
</dbReference>
<dbReference type="GO" id="GO:0005524">
    <property type="term" value="F:ATP binding"/>
    <property type="evidence" value="ECO:0007669"/>
    <property type="project" value="UniProtKB-KW"/>
</dbReference>
<evidence type="ECO:0000256" key="8">
    <source>
        <dbReference type="ARBA" id="ARBA00022840"/>
    </source>
</evidence>
<dbReference type="GO" id="GO:0030247">
    <property type="term" value="F:polysaccharide binding"/>
    <property type="evidence" value="ECO:0007669"/>
    <property type="project" value="InterPro"/>
</dbReference>
<keyword evidence="7" id="KW-0418">Kinase</keyword>
<comment type="subcellular location">
    <subcellularLocation>
        <location evidence="1">Membrane</location>
        <topology evidence="1">Single-pass membrane protein</topology>
    </subcellularLocation>
</comment>
<evidence type="ECO:0000313" key="15">
    <source>
        <dbReference type="Proteomes" id="UP001055439"/>
    </source>
</evidence>
<evidence type="ECO:0000256" key="1">
    <source>
        <dbReference type="ARBA" id="ARBA00004167"/>
    </source>
</evidence>
<keyword evidence="8" id="KW-0067">ATP-binding</keyword>
<keyword evidence="15" id="KW-1185">Reference proteome</keyword>
<evidence type="ECO:0000256" key="6">
    <source>
        <dbReference type="ARBA" id="ARBA00022741"/>
    </source>
</evidence>
<keyword evidence="9 12" id="KW-1133">Transmembrane helix</keyword>
<dbReference type="InterPro" id="IPR011009">
    <property type="entry name" value="Kinase-like_dom_sf"/>
</dbReference>
<evidence type="ECO:0000256" key="3">
    <source>
        <dbReference type="ARBA" id="ARBA00022679"/>
    </source>
</evidence>
<dbReference type="Gene3D" id="1.10.510.10">
    <property type="entry name" value="Transferase(Phosphotransferase) domain 1"/>
    <property type="match status" value="1"/>
</dbReference>
<dbReference type="Pfam" id="PF13947">
    <property type="entry name" value="GUB_WAK_bind"/>
    <property type="match status" value="1"/>
</dbReference>
<dbReference type="PANTHER" id="PTHR46008:SF2">
    <property type="entry name" value="LEAF RUST 10 DISEASE-RESISTANCE LOCUS RECEPTOR-LIKE PROTEIN KINASE-LIKE 1.4"/>
    <property type="match status" value="1"/>
</dbReference>
<keyword evidence="4 12" id="KW-0812">Transmembrane</keyword>
<evidence type="ECO:0000256" key="2">
    <source>
        <dbReference type="ARBA" id="ARBA00022527"/>
    </source>
</evidence>
<keyword evidence="5" id="KW-0732">Signal</keyword>
<dbReference type="PROSITE" id="PS50011">
    <property type="entry name" value="PROTEIN_KINASE_DOM"/>
    <property type="match status" value="1"/>
</dbReference>
<dbReference type="Proteomes" id="UP001055439">
    <property type="component" value="Chromosome 8"/>
</dbReference>
<evidence type="ECO:0000256" key="7">
    <source>
        <dbReference type="ARBA" id="ARBA00022777"/>
    </source>
</evidence>
<evidence type="ECO:0000256" key="11">
    <source>
        <dbReference type="ARBA" id="ARBA00023180"/>
    </source>
</evidence>
<dbReference type="InterPro" id="IPR001245">
    <property type="entry name" value="Ser-Thr/Tyr_kinase_cat_dom"/>
</dbReference>
<dbReference type="InterPro" id="IPR000719">
    <property type="entry name" value="Prot_kinase_dom"/>
</dbReference>
<gene>
    <name evidence="14" type="ORF">MUK42_12999</name>
</gene>
<dbReference type="Pfam" id="PF07714">
    <property type="entry name" value="PK_Tyr_Ser-Thr"/>
    <property type="match status" value="1"/>
</dbReference>
<evidence type="ECO:0000313" key="14">
    <source>
        <dbReference type="EMBL" id="URE29647.1"/>
    </source>
</evidence>
<evidence type="ECO:0000259" key="13">
    <source>
        <dbReference type="PROSITE" id="PS50011"/>
    </source>
</evidence>
<evidence type="ECO:0000256" key="9">
    <source>
        <dbReference type="ARBA" id="ARBA00022989"/>
    </source>
</evidence>
<dbReference type="SUPFAM" id="SSF56112">
    <property type="entry name" value="Protein kinase-like (PK-like)"/>
    <property type="match status" value="1"/>
</dbReference>
<feature type="transmembrane region" description="Helical" evidence="12">
    <location>
        <begin position="304"/>
        <end position="325"/>
    </location>
</feature>
<dbReference type="InterPro" id="IPR008271">
    <property type="entry name" value="Ser/Thr_kinase_AS"/>
</dbReference>
<dbReference type="SMART" id="SM00220">
    <property type="entry name" value="S_TKc"/>
    <property type="match status" value="1"/>
</dbReference>
<dbReference type="GO" id="GO:0004674">
    <property type="term" value="F:protein serine/threonine kinase activity"/>
    <property type="evidence" value="ECO:0007669"/>
    <property type="project" value="UniProtKB-KW"/>
</dbReference>
<keyword evidence="11" id="KW-0325">Glycoprotein</keyword>
<dbReference type="FunFam" id="1.10.510.10:FF:000161">
    <property type="entry name" value="Wall-associated receptor kinase-like 20"/>
    <property type="match status" value="1"/>
</dbReference>
<organism evidence="14 15">
    <name type="scientific">Musa troglodytarum</name>
    <name type="common">fe'i banana</name>
    <dbReference type="NCBI Taxonomy" id="320322"/>
    <lineage>
        <taxon>Eukaryota</taxon>
        <taxon>Viridiplantae</taxon>
        <taxon>Streptophyta</taxon>
        <taxon>Embryophyta</taxon>
        <taxon>Tracheophyta</taxon>
        <taxon>Spermatophyta</taxon>
        <taxon>Magnoliopsida</taxon>
        <taxon>Liliopsida</taxon>
        <taxon>Zingiberales</taxon>
        <taxon>Musaceae</taxon>
        <taxon>Musa</taxon>
    </lineage>
</organism>
<dbReference type="FunFam" id="3.30.200.20:FF:000039">
    <property type="entry name" value="receptor-like protein kinase FERONIA"/>
    <property type="match status" value="1"/>
</dbReference>